<sequence length="400" mass="45170">MAMEALLSAVASDLVGRLVSFLISKFQEPGSTDDVVERLQRALLRARVVVEEAEARQVTNRAMLLQLNQLRGEMCRGVYVIDAFTRPAVERGRRSHATARWGTGRLSVVVDTLEAALSDTKEFVVLLGGCPRLNQQPYSAYLFMERCMFGRQMEKEHIVSFLLQPARDLEVLPIIGPHEVGKRTLVEHVCLEERVRERFAKIHRLCSDDLDVRSQESLHASIDSAERSLFVIDLSGGDKDEERWKGFHTYVRRRTHGESKIIIISRTEAHSGLGTVPPLRLRALRREELWYFFKVMAFGAADPEERPEIVRVATALFAGVLDDLAPLATVSKIAASLRADLSVRSWRRVLRVSAGVTVLHHQLDAASEGWWIYYPRVPVEGALLDVPCFFYDRRKLAGVA</sequence>
<dbReference type="AlphaFoldDB" id="A0ABC8Z8B7"/>
<keyword evidence="4" id="KW-0547">Nucleotide-binding</keyword>
<dbReference type="EMBL" id="OZ075128">
    <property type="protein sequence ID" value="CAL4957409.1"/>
    <property type="molecule type" value="Genomic_DNA"/>
</dbReference>
<evidence type="ECO:0000256" key="5">
    <source>
        <dbReference type="ARBA" id="ARBA00022821"/>
    </source>
</evidence>
<protein>
    <recommendedName>
        <fullName evidence="6">Disease resistance N-terminal domain-containing protein</fullName>
    </recommendedName>
</protein>
<evidence type="ECO:0000256" key="4">
    <source>
        <dbReference type="ARBA" id="ARBA00022741"/>
    </source>
</evidence>
<evidence type="ECO:0000256" key="1">
    <source>
        <dbReference type="ARBA" id="ARBA00008894"/>
    </source>
</evidence>
<evidence type="ECO:0000313" key="8">
    <source>
        <dbReference type="Proteomes" id="UP001497457"/>
    </source>
</evidence>
<evidence type="ECO:0000256" key="2">
    <source>
        <dbReference type="ARBA" id="ARBA00022614"/>
    </source>
</evidence>
<dbReference type="InterPro" id="IPR041118">
    <property type="entry name" value="Rx_N"/>
</dbReference>
<dbReference type="InterPro" id="IPR027417">
    <property type="entry name" value="P-loop_NTPase"/>
</dbReference>
<gene>
    <name evidence="7" type="ORF">URODEC1_LOCUS42535</name>
</gene>
<evidence type="ECO:0000259" key="6">
    <source>
        <dbReference type="Pfam" id="PF18052"/>
    </source>
</evidence>
<evidence type="ECO:0000256" key="3">
    <source>
        <dbReference type="ARBA" id="ARBA00022737"/>
    </source>
</evidence>
<comment type="similarity">
    <text evidence="1">Belongs to the disease resistance NB-LRR family.</text>
</comment>
<dbReference type="GO" id="GO:0006952">
    <property type="term" value="P:defense response"/>
    <property type="evidence" value="ECO:0007669"/>
    <property type="project" value="UniProtKB-KW"/>
</dbReference>
<organism evidence="7 8">
    <name type="scientific">Urochloa decumbens</name>
    <dbReference type="NCBI Taxonomy" id="240449"/>
    <lineage>
        <taxon>Eukaryota</taxon>
        <taxon>Viridiplantae</taxon>
        <taxon>Streptophyta</taxon>
        <taxon>Embryophyta</taxon>
        <taxon>Tracheophyta</taxon>
        <taxon>Spermatophyta</taxon>
        <taxon>Magnoliopsida</taxon>
        <taxon>Liliopsida</taxon>
        <taxon>Poales</taxon>
        <taxon>Poaceae</taxon>
        <taxon>PACMAD clade</taxon>
        <taxon>Panicoideae</taxon>
        <taxon>Panicodae</taxon>
        <taxon>Paniceae</taxon>
        <taxon>Melinidinae</taxon>
        <taxon>Urochloa</taxon>
    </lineage>
</organism>
<keyword evidence="8" id="KW-1185">Reference proteome</keyword>
<keyword evidence="3" id="KW-0677">Repeat</keyword>
<dbReference type="Pfam" id="PF18052">
    <property type="entry name" value="Rx_N"/>
    <property type="match status" value="1"/>
</dbReference>
<keyword evidence="5" id="KW-0611">Plant defense</keyword>
<reference evidence="7" key="1">
    <citation type="submission" date="2024-10" db="EMBL/GenBank/DDBJ databases">
        <authorList>
            <person name="Ryan C."/>
        </authorList>
    </citation>
    <scope>NUCLEOTIDE SEQUENCE [LARGE SCALE GENOMIC DNA]</scope>
</reference>
<proteinExistence type="inferred from homology"/>
<accession>A0ABC8Z8B7</accession>
<dbReference type="PANTHER" id="PTHR33377:SF54">
    <property type="entry name" value="OS01G0256300 PROTEIN"/>
    <property type="match status" value="1"/>
</dbReference>
<dbReference type="Proteomes" id="UP001497457">
    <property type="component" value="Chromosome 18b"/>
</dbReference>
<dbReference type="PANTHER" id="PTHR33377">
    <property type="entry name" value="OS10G0134700 PROTEIN-RELATED"/>
    <property type="match status" value="1"/>
</dbReference>
<keyword evidence="2" id="KW-0433">Leucine-rich repeat</keyword>
<name>A0ABC8Z8B7_9POAL</name>
<dbReference type="GO" id="GO:0000166">
    <property type="term" value="F:nucleotide binding"/>
    <property type="evidence" value="ECO:0007669"/>
    <property type="project" value="UniProtKB-KW"/>
</dbReference>
<evidence type="ECO:0000313" key="7">
    <source>
        <dbReference type="EMBL" id="CAL4957409.1"/>
    </source>
</evidence>
<feature type="domain" description="Disease resistance N-terminal" evidence="6">
    <location>
        <begin position="11"/>
        <end position="91"/>
    </location>
</feature>
<dbReference type="SUPFAM" id="SSF52540">
    <property type="entry name" value="P-loop containing nucleoside triphosphate hydrolases"/>
    <property type="match status" value="1"/>
</dbReference>